<evidence type="ECO:0000256" key="4">
    <source>
        <dbReference type="ARBA" id="ARBA00022679"/>
    </source>
</evidence>
<dbReference type="Pfam" id="PF02518">
    <property type="entry name" value="HATPase_c"/>
    <property type="match status" value="1"/>
</dbReference>
<keyword evidence="5" id="KW-0547">Nucleotide-binding</keyword>
<dbReference type="SMART" id="SM00448">
    <property type="entry name" value="REC"/>
    <property type="match status" value="2"/>
</dbReference>
<dbReference type="PROSITE" id="PS50113">
    <property type="entry name" value="PAC"/>
    <property type="match status" value="1"/>
</dbReference>
<dbReference type="SMART" id="SM00388">
    <property type="entry name" value="HisKA"/>
    <property type="match status" value="1"/>
</dbReference>
<feature type="modified residue" description="4-aspartylphosphate" evidence="9">
    <location>
        <position position="34"/>
    </location>
</feature>
<proteinExistence type="predicted"/>
<organism evidence="14 15">
    <name type="scientific">Pedosphaera parvula (strain Ellin514)</name>
    <dbReference type="NCBI Taxonomy" id="320771"/>
    <lineage>
        <taxon>Bacteria</taxon>
        <taxon>Pseudomonadati</taxon>
        <taxon>Verrucomicrobiota</taxon>
        <taxon>Pedosphaerae</taxon>
        <taxon>Pedosphaerales</taxon>
        <taxon>Pedosphaeraceae</taxon>
        <taxon>Pedosphaera</taxon>
    </lineage>
</organism>
<feature type="modified residue" description="4-aspartylphosphate" evidence="9">
    <location>
        <position position="543"/>
    </location>
</feature>
<dbReference type="InterPro" id="IPR003594">
    <property type="entry name" value="HATPase_dom"/>
</dbReference>
<sequence length="627" mass="68303">MLKENFECAITHVKTQREFEAALKTGRFELILSDYSLPAFDGLSALALVRKECPETPFIFVSGTVGEEQAVESLKLGATDYVIKDRPGRLVPAIRRALDEVAAAKKRQQAGELLREQARLLDQAQDAICLHGLDHSILYWNQSAERLYGWSAQEALNRNVNELLSHDALATSSTASKTLLEKGEWQGELHQVTKKGRKITVESRWTLMRDQQGDPTSILIINTDVTGRKQFEAQLLRTQRMETIGALAGGIAHDLNNALTPVVMALSFIQGELATGESKKMLNLAQSSTRRSVEMVKQILSFARSMGGEHASLQIRHLIAEIVELASHTFPRSIHILSDVASELYPVTGNATQLHQVLLNLCVNARDAMPDGGSLTIEATNVFLDETHLGGPHPTPGSHVLITVRDTGHGMSAAVLDRIFDPFFTTKEIGKGTGLSLSTVKGIVKTHGGFVEASSELGKGSVFKIYLPAATPPITATVAKTPSSVRMGHGEKILLIDDESTLLEVTKLLLESCNYKVLTAKHGGEGVALYERNKADIKVVVTDMMMPIMNGPETIRALRQIDPSVQIIGMSGLGSESALAQAVQLDVRAFLKKPFATEDLLETLHQLISQQTWEPPDSLASPSPPAK</sequence>
<dbReference type="InterPro" id="IPR000700">
    <property type="entry name" value="PAS-assoc_C"/>
</dbReference>
<dbReference type="InterPro" id="IPR004358">
    <property type="entry name" value="Sig_transdc_His_kin-like_C"/>
</dbReference>
<dbReference type="PANTHER" id="PTHR43065">
    <property type="entry name" value="SENSOR HISTIDINE KINASE"/>
    <property type="match status" value="1"/>
</dbReference>
<evidence type="ECO:0000259" key="13">
    <source>
        <dbReference type="PROSITE" id="PS50113"/>
    </source>
</evidence>
<evidence type="ECO:0000256" key="8">
    <source>
        <dbReference type="ARBA" id="ARBA00023012"/>
    </source>
</evidence>
<comment type="caution">
    <text evidence="14">The sequence shown here is derived from an EMBL/GenBank/DDBJ whole genome shotgun (WGS) entry which is preliminary data.</text>
</comment>
<feature type="domain" description="Response regulatory" evidence="11">
    <location>
        <begin position="1"/>
        <end position="99"/>
    </location>
</feature>
<keyword evidence="4" id="KW-0808">Transferase</keyword>
<evidence type="ECO:0000256" key="3">
    <source>
        <dbReference type="ARBA" id="ARBA00022553"/>
    </source>
</evidence>
<dbReference type="InterPro" id="IPR036890">
    <property type="entry name" value="HATPase_C_sf"/>
</dbReference>
<dbReference type="EC" id="2.7.13.3" evidence="2"/>
<dbReference type="Proteomes" id="UP000003688">
    <property type="component" value="Unassembled WGS sequence"/>
</dbReference>
<dbReference type="CDD" id="cd00082">
    <property type="entry name" value="HisKA"/>
    <property type="match status" value="1"/>
</dbReference>
<evidence type="ECO:0000313" key="15">
    <source>
        <dbReference type="Proteomes" id="UP000003688"/>
    </source>
</evidence>
<dbReference type="InterPro" id="IPR036097">
    <property type="entry name" value="HisK_dim/P_sf"/>
</dbReference>
<dbReference type="SMART" id="SM00091">
    <property type="entry name" value="PAS"/>
    <property type="match status" value="1"/>
</dbReference>
<evidence type="ECO:0000256" key="9">
    <source>
        <dbReference type="PROSITE-ProRule" id="PRU00169"/>
    </source>
</evidence>
<dbReference type="InterPro" id="IPR035965">
    <property type="entry name" value="PAS-like_dom_sf"/>
</dbReference>
<dbReference type="GO" id="GO:0005524">
    <property type="term" value="F:ATP binding"/>
    <property type="evidence" value="ECO:0007669"/>
    <property type="project" value="UniProtKB-KW"/>
</dbReference>
<dbReference type="InterPro" id="IPR013767">
    <property type="entry name" value="PAS_fold"/>
</dbReference>
<dbReference type="SUPFAM" id="SSF55874">
    <property type="entry name" value="ATPase domain of HSP90 chaperone/DNA topoisomerase II/histidine kinase"/>
    <property type="match status" value="1"/>
</dbReference>
<dbReference type="Pfam" id="PF00512">
    <property type="entry name" value="HisKA"/>
    <property type="match status" value="1"/>
</dbReference>
<dbReference type="Gene3D" id="3.30.565.10">
    <property type="entry name" value="Histidine kinase-like ATPase, C-terminal domain"/>
    <property type="match status" value="1"/>
</dbReference>
<dbReference type="Pfam" id="PF00072">
    <property type="entry name" value="Response_reg"/>
    <property type="match status" value="2"/>
</dbReference>
<comment type="catalytic activity">
    <reaction evidence="1">
        <text>ATP + protein L-histidine = ADP + protein N-phospho-L-histidine.</text>
        <dbReference type="EC" id="2.7.13.3"/>
    </reaction>
</comment>
<protein>
    <recommendedName>
        <fullName evidence="2">histidine kinase</fullName>
        <ecNumber evidence="2">2.7.13.3</ecNumber>
    </recommendedName>
</protein>
<evidence type="ECO:0000256" key="2">
    <source>
        <dbReference type="ARBA" id="ARBA00012438"/>
    </source>
</evidence>
<dbReference type="InterPro" id="IPR001789">
    <property type="entry name" value="Sig_transdc_resp-reg_receiver"/>
</dbReference>
<dbReference type="PRINTS" id="PR00344">
    <property type="entry name" value="BCTRLSENSOR"/>
</dbReference>
<feature type="domain" description="PAS" evidence="12">
    <location>
        <begin position="113"/>
        <end position="183"/>
    </location>
</feature>
<dbReference type="GO" id="GO:0000155">
    <property type="term" value="F:phosphorelay sensor kinase activity"/>
    <property type="evidence" value="ECO:0007669"/>
    <property type="project" value="InterPro"/>
</dbReference>
<feature type="domain" description="PAC" evidence="13">
    <location>
        <begin position="185"/>
        <end position="237"/>
    </location>
</feature>
<keyword evidence="6 14" id="KW-0418">Kinase</keyword>
<accession>B9XRK6</accession>
<dbReference type="CDD" id="cd00130">
    <property type="entry name" value="PAS"/>
    <property type="match status" value="1"/>
</dbReference>
<keyword evidence="3 9" id="KW-0597">Phosphoprotein</keyword>
<dbReference type="Gene3D" id="3.30.450.20">
    <property type="entry name" value="PAS domain"/>
    <property type="match status" value="1"/>
</dbReference>
<keyword evidence="7" id="KW-0067">ATP-binding</keyword>
<dbReference type="InterPro" id="IPR001610">
    <property type="entry name" value="PAC"/>
</dbReference>
<dbReference type="NCBIfam" id="TIGR00229">
    <property type="entry name" value="sensory_box"/>
    <property type="match status" value="1"/>
</dbReference>
<dbReference type="SUPFAM" id="SSF47384">
    <property type="entry name" value="Homodimeric domain of signal transducing histidine kinase"/>
    <property type="match status" value="1"/>
</dbReference>
<evidence type="ECO:0000256" key="6">
    <source>
        <dbReference type="ARBA" id="ARBA00022777"/>
    </source>
</evidence>
<name>B9XRK6_PEDPL</name>
<dbReference type="SUPFAM" id="SSF52172">
    <property type="entry name" value="CheY-like"/>
    <property type="match status" value="2"/>
</dbReference>
<dbReference type="PANTHER" id="PTHR43065:SF46">
    <property type="entry name" value="C4-DICARBOXYLATE TRANSPORT SENSOR PROTEIN DCTB"/>
    <property type="match status" value="1"/>
</dbReference>
<dbReference type="InterPro" id="IPR000014">
    <property type="entry name" value="PAS"/>
</dbReference>
<evidence type="ECO:0000313" key="14">
    <source>
        <dbReference type="EMBL" id="EEF57525.1"/>
    </source>
</evidence>
<dbReference type="SUPFAM" id="SSF55785">
    <property type="entry name" value="PYP-like sensor domain (PAS domain)"/>
    <property type="match status" value="1"/>
</dbReference>
<dbReference type="PROSITE" id="PS50109">
    <property type="entry name" value="HIS_KIN"/>
    <property type="match status" value="1"/>
</dbReference>
<dbReference type="SMART" id="SM00387">
    <property type="entry name" value="HATPase_c"/>
    <property type="match status" value="1"/>
</dbReference>
<dbReference type="PROSITE" id="PS50112">
    <property type="entry name" value="PAS"/>
    <property type="match status" value="1"/>
</dbReference>
<dbReference type="InterPro" id="IPR011006">
    <property type="entry name" value="CheY-like_superfamily"/>
</dbReference>
<dbReference type="EMBL" id="ABOX02000065">
    <property type="protein sequence ID" value="EEF57525.1"/>
    <property type="molecule type" value="Genomic_DNA"/>
</dbReference>
<feature type="domain" description="Histidine kinase" evidence="10">
    <location>
        <begin position="250"/>
        <end position="471"/>
    </location>
</feature>
<feature type="domain" description="Response regulatory" evidence="11">
    <location>
        <begin position="492"/>
        <end position="608"/>
    </location>
</feature>
<evidence type="ECO:0000259" key="12">
    <source>
        <dbReference type="PROSITE" id="PS50112"/>
    </source>
</evidence>
<keyword evidence="8" id="KW-0902">Two-component regulatory system</keyword>
<dbReference type="GO" id="GO:0006355">
    <property type="term" value="P:regulation of DNA-templated transcription"/>
    <property type="evidence" value="ECO:0007669"/>
    <property type="project" value="InterPro"/>
</dbReference>
<keyword evidence="15" id="KW-1185">Reference proteome</keyword>
<dbReference type="AlphaFoldDB" id="B9XRK6"/>
<evidence type="ECO:0000259" key="11">
    <source>
        <dbReference type="PROSITE" id="PS50110"/>
    </source>
</evidence>
<evidence type="ECO:0000256" key="1">
    <source>
        <dbReference type="ARBA" id="ARBA00000085"/>
    </source>
</evidence>
<gene>
    <name evidence="14" type="ORF">Cflav_PD0534</name>
</gene>
<dbReference type="Gene3D" id="1.10.287.130">
    <property type="match status" value="1"/>
</dbReference>
<dbReference type="STRING" id="320771.Cflav_PD0534"/>
<evidence type="ECO:0000256" key="7">
    <source>
        <dbReference type="ARBA" id="ARBA00022840"/>
    </source>
</evidence>
<dbReference type="InterPro" id="IPR005467">
    <property type="entry name" value="His_kinase_dom"/>
</dbReference>
<dbReference type="SMART" id="SM00086">
    <property type="entry name" value="PAC"/>
    <property type="match status" value="1"/>
</dbReference>
<dbReference type="Pfam" id="PF00989">
    <property type="entry name" value="PAS"/>
    <property type="match status" value="1"/>
</dbReference>
<dbReference type="PROSITE" id="PS50110">
    <property type="entry name" value="RESPONSE_REGULATORY"/>
    <property type="match status" value="2"/>
</dbReference>
<reference evidence="14 15" key="1">
    <citation type="journal article" date="2011" name="J. Bacteriol.">
        <title>Genome sequence of 'Pedosphaera parvula' Ellin514, an aerobic Verrucomicrobial isolate from pasture soil.</title>
        <authorList>
            <person name="Kant R."/>
            <person name="van Passel M.W."/>
            <person name="Sangwan P."/>
            <person name="Palva A."/>
            <person name="Lucas S."/>
            <person name="Copeland A."/>
            <person name="Lapidus A."/>
            <person name="Glavina Del Rio T."/>
            <person name="Dalin E."/>
            <person name="Tice H."/>
            <person name="Bruce D."/>
            <person name="Goodwin L."/>
            <person name="Pitluck S."/>
            <person name="Chertkov O."/>
            <person name="Larimer F.W."/>
            <person name="Land M.L."/>
            <person name="Hauser L."/>
            <person name="Brettin T.S."/>
            <person name="Detter J.C."/>
            <person name="Han S."/>
            <person name="de Vos W.M."/>
            <person name="Janssen P.H."/>
            <person name="Smidt H."/>
        </authorList>
    </citation>
    <scope>NUCLEOTIDE SEQUENCE [LARGE SCALE GENOMIC DNA]</scope>
    <source>
        <strain evidence="14 15">Ellin514</strain>
    </source>
</reference>
<dbReference type="InterPro" id="IPR003661">
    <property type="entry name" value="HisK_dim/P_dom"/>
</dbReference>
<dbReference type="CDD" id="cd00156">
    <property type="entry name" value="REC"/>
    <property type="match status" value="2"/>
</dbReference>
<evidence type="ECO:0000256" key="5">
    <source>
        <dbReference type="ARBA" id="ARBA00022741"/>
    </source>
</evidence>
<dbReference type="Gene3D" id="3.40.50.2300">
    <property type="match status" value="2"/>
</dbReference>
<evidence type="ECO:0000259" key="10">
    <source>
        <dbReference type="PROSITE" id="PS50109"/>
    </source>
</evidence>